<dbReference type="Pfam" id="PF25273">
    <property type="entry name" value="DUF7869"/>
    <property type="match status" value="1"/>
</dbReference>
<protein>
    <recommendedName>
        <fullName evidence="1">DUF7869 domain-containing protein</fullName>
    </recommendedName>
</protein>
<dbReference type="InterPro" id="IPR057191">
    <property type="entry name" value="DUF7869"/>
</dbReference>
<evidence type="ECO:0000259" key="1">
    <source>
        <dbReference type="Pfam" id="PF25273"/>
    </source>
</evidence>
<accession>A0A6J8ECV9</accession>
<reference evidence="2 3" key="1">
    <citation type="submission" date="2020-06" db="EMBL/GenBank/DDBJ databases">
        <authorList>
            <person name="Li R."/>
            <person name="Bekaert M."/>
        </authorList>
    </citation>
    <scope>NUCLEOTIDE SEQUENCE [LARGE SCALE GENOMIC DNA]</scope>
    <source>
        <strain evidence="3">wild</strain>
    </source>
</reference>
<dbReference type="OrthoDB" id="5989585at2759"/>
<dbReference type="PANTHER" id="PTHR33153">
    <property type="entry name" value="MYND-TYPE DOMAIN-CONTAINING PROTEIN"/>
    <property type="match status" value="1"/>
</dbReference>
<dbReference type="Gene3D" id="3.90.70.80">
    <property type="match status" value="1"/>
</dbReference>
<dbReference type="Proteomes" id="UP000507470">
    <property type="component" value="Unassembled WGS sequence"/>
</dbReference>
<organism evidence="2 3">
    <name type="scientific">Mytilus coruscus</name>
    <name type="common">Sea mussel</name>
    <dbReference type="NCBI Taxonomy" id="42192"/>
    <lineage>
        <taxon>Eukaryota</taxon>
        <taxon>Metazoa</taxon>
        <taxon>Spiralia</taxon>
        <taxon>Lophotrochozoa</taxon>
        <taxon>Mollusca</taxon>
        <taxon>Bivalvia</taxon>
        <taxon>Autobranchia</taxon>
        <taxon>Pteriomorphia</taxon>
        <taxon>Mytilida</taxon>
        <taxon>Mytiloidea</taxon>
        <taxon>Mytilidae</taxon>
        <taxon>Mytilinae</taxon>
        <taxon>Mytilus</taxon>
    </lineage>
</organism>
<feature type="domain" description="DUF7869" evidence="1">
    <location>
        <begin position="499"/>
        <end position="611"/>
    </location>
</feature>
<dbReference type="EMBL" id="CACVKT020008819">
    <property type="protein sequence ID" value="CAC5417793.1"/>
    <property type="molecule type" value="Genomic_DNA"/>
</dbReference>
<gene>
    <name evidence="2" type="ORF">MCOR_50276</name>
</gene>
<evidence type="ECO:0000313" key="3">
    <source>
        <dbReference type="Proteomes" id="UP000507470"/>
    </source>
</evidence>
<keyword evidence="3" id="KW-1185">Reference proteome</keyword>
<proteinExistence type="predicted"/>
<dbReference type="CDD" id="cd22791">
    <property type="entry name" value="OTU_VRTN"/>
    <property type="match status" value="1"/>
</dbReference>
<dbReference type="AlphaFoldDB" id="A0A6J8ECV9"/>
<dbReference type="InterPro" id="IPR047273">
    <property type="entry name" value="VRTN_OTU_dom"/>
</dbReference>
<name>A0A6J8ECV9_MYTCO</name>
<evidence type="ECO:0000313" key="2">
    <source>
        <dbReference type="EMBL" id="CAC5417793.1"/>
    </source>
</evidence>
<dbReference type="PANTHER" id="PTHR33153:SF3">
    <property type="entry name" value="TRAFFICKING PROTEIN PARTICLE COMPLEX SUBUNIT 11 DOMAIN-CONTAINING PROTEIN"/>
    <property type="match status" value="1"/>
</dbReference>
<sequence length="611" mass="70938">MDDLEKLRLAMEKNNDIEIQKIREENMKEINVTEFYKNHHLDQSEIDSLSQALLPTDLDPVMANCFTIKTTGNGNCLYNSFSKLFTGNEDLADRIRLLSALELYQNRKLYANLTPFEEVARHPEIVNGNLEYLFTCLLQDQSLNIYDVAKNREDAITYEALQTCHAGNWAGMFNIMAIAMVFNILIYSVYPEACRGIRPILHRKIGPVSKTDSLHTLEVGIFWTRDRDLDSRRGSMFTPNHFVPLVISKLLVANNETEWEESRELESGESEDEGEDFVILKGAQKESSRKTNALDLGKIQEDLKEDCGCYRECNSQFLNTEIVYRWRLKYHSLPQGFQQQTKLLEMYRDSWSSDCHFVEGMFICRSNLDWLHGKLVKYYGDDHPVNGNIYLPPGMTLKDVYDRYRDKYKDSKPLKLARFYEIWRKHFNHVKHPKCSKMAKCVVCVFAAELLKSTVDPKTRETIRADFSEHLERPNVTSIIVDGMDQAKTHIPHFIDMPKNLEPKNLLQSHITGIIIHGKGTKIYLDVSQYPHDSNLTMHCLLNALYDDAEMVDDNGKRCLKKKIYDQLDNCSRENKNKYLLALLALLVKWKKTEEVYVNFLMVGHTHEDID</sequence>